<sequence>MAKIWKGERSAPANHFHGGHPMGGGFVDSPYAAPPPEPSGHPTLDPGVAYFVRVCGFTFEFWSVAQIQVALEFYRDKIHPSTRMPTWGEHDVTQRWYERVPQYLQKTGKRERVIKALERALAEFAA</sequence>
<evidence type="ECO:0000313" key="2">
    <source>
        <dbReference type="Proteomes" id="UP000316304"/>
    </source>
</evidence>
<dbReference type="RefSeq" id="WP_146595549.1">
    <property type="nucleotide sequence ID" value="NZ_SJPT01000005.1"/>
</dbReference>
<comment type="caution">
    <text evidence="1">The sequence shown here is derived from an EMBL/GenBank/DDBJ whole genome shotgun (WGS) entry which is preliminary data.</text>
</comment>
<dbReference type="OrthoDB" id="1144299at2"/>
<name>A0A5C6CFR5_9BACT</name>
<accession>A0A5C6CFR5</accession>
<dbReference type="Proteomes" id="UP000316304">
    <property type="component" value="Unassembled WGS sequence"/>
</dbReference>
<protein>
    <submittedName>
        <fullName evidence="1">Uncharacterized protein</fullName>
    </submittedName>
</protein>
<evidence type="ECO:0000313" key="1">
    <source>
        <dbReference type="EMBL" id="TWU22374.1"/>
    </source>
</evidence>
<proteinExistence type="predicted"/>
<keyword evidence="2" id="KW-1185">Reference proteome</keyword>
<reference evidence="1 2" key="1">
    <citation type="submission" date="2019-02" db="EMBL/GenBank/DDBJ databases">
        <title>Deep-cultivation of Planctomycetes and their phenomic and genomic characterization uncovers novel biology.</title>
        <authorList>
            <person name="Wiegand S."/>
            <person name="Jogler M."/>
            <person name="Boedeker C."/>
            <person name="Pinto D."/>
            <person name="Vollmers J."/>
            <person name="Rivas-Marin E."/>
            <person name="Kohn T."/>
            <person name="Peeters S.H."/>
            <person name="Heuer A."/>
            <person name="Rast P."/>
            <person name="Oberbeckmann S."/>
            <person name="Bunk B."/>
            <person name="Jeske O."/>
            <person name="Meyerdierks A."/>
            <person name="Storesund J.E."/>
            <person name="Kallscheuer N."/>
            <person name="Luecker S."/>
            <person name="Lage O.M."/>
            <person name="Pohl T."/>
            <person name="Merkel B.J."/>
            <person name="Hornburger P."/>
            <person name="Mueller R.-W."/>
            <person name="Bruemmer F."/>
            <person name="Labrenz M."/>
            <person name="Spormann A.M."/>
            <person name="Op Den Camp H."/>
            <person name="Overmann J."/>
            <person name="Amann R."/>
            <person name="Jetten M.S.M."/>
            <person name="Mascher T."/>
            <person name="Medema M.H."/>
            <person name="Devos D.P."/>
            <person name="Kaster A.-K."/>
            <person name="Ovreas L."/>
            <person name="Rohde M."/>
            <person name="Galperin M.Y."/>
            <person name="Jogler C."/>
        </authorList>
    </citation>
    <scope>NUCLEOTIDE SEQUENCE [LARGE SCALE GENOMIC DNA]</scope>
    <source>
        <strain evidence="1 2">Pla52o</strain>
    </source>
</reference>
<dbReference type="EMBL" id="SJPT01000005">
    <property type="protein sequence ID" value="TWU22374.1"/>
    <property type="molecule type" value="Genomic_DNA"/>
</dbReference>
<gene>
    <name evidence="1" type="ORF">Pla52o_34300</name>
</gene>
<organism evidence="1 2">
    <name type="scientific">Novipirellula galeiformis</name>
    <dbReference type="NCBI Taxonomy" id="2528004"/>
    <lineage>
        <taxon>Bacteria</taxon>
        <taxon>Pseudomonadati</taxon>
        <taxon>Planctomycetota</taxon>
        <taxon>Planctomycetia</taxon>
        <taxon>Pirellulales</taxon>
        <taxon>Pirellulaceae</taxon>
        <taxon>Novipirellula</taxon>
    </lineage>
</organism>
<dbReference type="AlphaFoldDB" id="A0A5C6CFR5"/>